<evidence type="ECO:0000313" key="7">
    <source>
        <dbReference type="EMBL" id="WPD18419.1"/>
    </source>
</evidence>
<dbReference type="PANTHER" id="PTHR32481">
    <property type="entry name" value="AMINOPEPTIDASE"/>
    <property type="match status" value="1"/>
</dbReference>
<dbReference type="InterPro" id="IPR023367">
    <property type="entry name" value="Peptidase_M42_dom2"/>
</dbReference>
<comment type="similarity">
    <text evidence="1 6">Belongs to the peptidase M42 family.</text>
</comment>
<dbReference type="SUPFAM" id="SSF101821">
    <property type="entry name" value="Aminopeptidase/glucanase lid domain"/>
    <property type="match status" value="1"/>
</dbReference>
<evidence type="ECO:0000256" key="3">
    <source>
        <dbReference type="ARBA" id="ARBA00022670"/>
    </source>
</evidence>
<evidence type="ECO:0000256" key="4">
    <source>
        <dbReference type="ARBA" id="ARBA00022723"/>
    </source>
</evidence>
<accession>A0ABZ0QLP9</accession>
<keyword evidence="5" id="KW-0378">Hydrolase</keyword>
<dbReference type="EMBL" id="CP132508">
    <property type="protein sequence ID" value="WPD18419.1"/>
    <property type="molecule type" value="Genomic_DNA"/>
</dbReference>
<organism evidence="7 8">
    <name type="scientific">Thermaerobacter composti</name>
    <dbReference type="NCBI Taxonomy" id="554949"/>
    <lineage>
        <taxon>Bacteria</taxon>
        <taxon>Bacillati</taxon>
        <taxon>Bacillota</taxon>
        <taxon>Clostridia</taxon>
        <taxon>Eubacteriales</taxon>
        <taxon>Clostridiales Family XVII. Incertae Sedis</taxon>
        <taxon>Thermaerobacter</taxon>
    </lineage>
</organism>
<evidence type="ECO:0000256" key="1">
    <source>
        <dbReference type="ARBA" id="ARBA00006272"/>
    </source>
</evidence>
<dbReference type="Gene3D" id="3.40.630.10">
    <property type="entry name" value="Zn peptidases"/>
    <property type="match status" value="1"/>
</dbReference>
<gene>
    <name evidence="7" type="ORF">Q5761_08580</name>
</gene>
<evidence type="ECO:0000256" key="5">
    <source>
        <dbReference type="ARBA" id="ARBA00022801"/>
    </source>
</evidence>
<name>A0ABZ0QLP9_9FIRM</name>
<dbReference type="SUPFAM" id="SSF53187">
    <property type="entry name" value="Zn-dependent exopeptidases"/>
    <property type="match status" value="1"/>
</dbReference>
<keyword evidence="4" id="KW-0479">Metal-binding</keyword>
<dbReference type="RefSeq" id="WP_318750257.1">
    <property type="nucleotide sequence ID" value="NZ_CP132508.1"/>
</dbReference>
<dbReference type="PANTHER" id="PTHR32481:SF0">
    <property type="entry name" value="AMINOPEPTIDASE YPDE-RELATED"/>
    <property type="match status" value="1"/>
</dbReference>
<evidence type="ECO:0000313" key="8">
    <source>
        <dbReference type="Proteomes" id="UP001304683"/>
    </source>
</evidence>
<evidence type="ECO:0000256" key="2">
    <source>
        <dbReference type="ARBA" id="ARBA00022438"/>
    </source>
</evidence>
<protein>
    <submittedName>
        <fullName evidence="7">M20/M25/M40 family metallo-hydrolase</fullName>
    </submittedName>
</protein>
<reference evidence="7 8" key="1">
    <citation type="submission" date="2023-08" db="EMBL/GenBank/DDBJ databases">
        <title>Genome sequence of Thermaerobacter compostii strain Ins1, a spore-forming filamentous bacterium isolated from a deep geothermal reservoir.</title>
        <authorList>
            <person name="Bregnard D."/>
            <person name="Gonzalez D."/>
            <person name="Junier P."/>
        </authorList>
    </citation>
    <scope>NUCLEOTIDE SEQUENCE [LARGE SCALE GENOMIC DNA]</scope>
    <source>
        <strain evidence="7 8">Ins1</strain>
    </source>
</reference>
<dbReference type="Gene3D" id="2.40.30.40">
    <property type="entry name" value="Peptidase M42, domain 2"/>
    <property type="match status" value="1"/>
</dbReference>
<proteinExistence type="inferred from homology"/>
<evidence type="ECO:0000256" key="6">
    <source>
        <dbReference type="PIRNR" id="PIRNR001123"/>
    </source>
</evidence>
<dbReference type="PIRSF" id="PIRSF001123">
    <property type="entry name" value="PepA_GA"/>
    <property type="match status" value="1"/>
</dbReference>
<dbReference type="Pfam" id="PF05343">
    <property type="entry name" value="Peptidase_M42"/>
    <property type="match status" value="1"/>
</dbReference>
<keyword evidence="3" id="KW-0645">Protease</keyword>
<dbReference type="Proteomes" id="UP001304683">
    <property type="component" value="Chromosome"/>
</dbReference>
<sequence length="370" mass="38293">MDAAEVLARLAGIPGPPGHEAQVAAAVEALWRPLAAEVRRDALGNVIAVVPGEGLALPDGRRASVMWAAHMDEIALLVSSIEEGGFLRVDAAGGADPRNLLGQEVTVHTAAGPLAGVVGTKPPHLTSADEARKVPRLRDLFVDVGLPAEEVRRRVRVGDPITIRQSPARLQGQRMTGKSLDNRVGVTVLTLALEELARRRHAVDVYAVATVQEEVGLRGAATSAYGLEPTLAVAVDVTFGDQPGIPDGKTVALGQGAAIAQGANVHPRVLAALREAATAEGIATQPEPIPGSSGTDAWAIQIAREGIPTALVSVPLRHMHSPAEVVDLGDVREAARLLAAMAARLDAEAVGRLVGPGWQEVRAGAAGTAQ</sequence>
<keyword evidence="8" id="KW-1185">Reference proteome</keyword>
<dbReference type="InterPro" id="IPR008007">
    <property type="entry name" value="Peptidase_M42"/>
</dbReference>
<keyword evidence="2" id="KW-0031">Aminopeptidase</keyword>
<dbReference type="InterPro" id="IPR051464">
    <property type="entry name" value="Peptidase_M42_aminopept"/>
</dbReference>